<dbReference type="EMBL" id="BJCL01000009">
    <property type="protein sequence ID" value="GCL64303.1"/>
    <property type="molecule type" value="Genomic_DNA"/>
</dbReference>
<evidence type="ECO:0000313" key="2">
    <source>
        <dbReference type="EMBL" id="GCL64303.1"/>
    </source>
</evidence>
<dbReference type="Proteomes" id="UP000301751">
    <property type="component" value="Unassembled WGS sequence"/>
</dbReference>
<gene>
    <name evidence="2" type="ORF">AQPW35_33840</name>
</gene>
<accession>A0A480ASB3</accession>
<sequence>MTAQQVLKVSATRSDGKKVFGAIGLAATAPNDATGGQSEIILQADRLLFVPPGNPNAAPAQLLDVAVVDGVTTLAVPAARIGDLTVGTAKIGNLAVITEKLANNAATVTSSVVLASNAGFTQGGLVPIMAMSITTGGAPLLILCEATFFADIDTDSVSIAIFAGSSQVYVREGPISQNGILSTGLFAVYLGSTSSSGPVTITMSATCNGAPCTMLATGGRTFMWALGAKK</sequence>
<proteinExistence type="predicted"/>
<dbReference type="AlphaFoldDB" id="A0A480ASB3"/>
<reference evidence="3" key="1">
    <citation type="submission" date="2019-03" db="EMBL/GenBank/DDBJ databases">
        <title>Aquabacterium pictum sp.nov., the first bacteriochlorophyll a-containing freshwater bacterium in the genus Aquabacterium of the class Betaproteobacteria.</title>
        <authorList>
            <person name="Hirose S."/>
            <person name="Tank M."/>
            <person name="Hara E."/>
            <person name="Tamaki H."/>
            <person name="Takaichi S."/>
            <person name="Haruta S."/>
            <person name="Hanada S."/>
        </authorList>
    </citation>
    <scope>NUCLEOTIDE SEQUENCE [LARGE SCALE GENOMIC DNA]</scope>
    <source>
        <strain evidence="3">W35</strain>
    </source>
</reference>
<evidence type="ECO:0000313" key="3">
    <source>
        <dbReference type="Proteomes" id="UP000301751"/>
    </source>
</evidence>
<organism evidence="2 3">
    <name type="scientific">Pseudaquabacterium pictum</name>
    <dbReference type="NCBI Taxonomy" id="2315236"/>
    <lineage>
        <taxon>Bacteria</taxon>
        <taxon>Pseudomonadati</taxon>
        <taxon>Pseudomonadota</taxon>
        <taxon>Betaproteobacteria</taxon>
        <taxon>Burkholderiales</taxon>
        <taxon>Sphaerotilaceae</taxon>
        <taxon>Pseudaquabacterium</taxon>
    </lineage>
</organism>
<dbReference type="InterPro" id="IPR015406">
    <property type="entry name" value="GpJ_CSF"/>
</dbReference>
<comment type="caution">
    <text evidence="2">The sequence shown here is derived from an EMBL/GenBank/DDBJ whole genome shotgun (WGS) entry which is preliminary data.</text>
</comment>
<evidence type="ECO:0000259" key="1">
    <source>
        <dbReference type="Pfam" id="PF09327"/>
    </source>
</evidence>
<keyword evidence="3" id="KW-1185">Reference proteome</keyword>
<dbReference type="Pfam" id="PF09327">
    <property type="entry name" value="Phage_Tail_Tip"/>
    <property type="match status" value="1"/>
</dbReference>
<name>A0A480ASB3_9BURK</name>
<protein>
    <recommendedName>
        <fullName evidence="1">Tip attachment protein J central straight fiber domain-containing protein</fullName>
    </recommendedName>
</protein>
<feature type="domain" description="Tip attachment protein J central straight fiber" evidence="1">
    <location>
        <begin position="12"/>
        <end position="94"/>
    </location>
</feature>